<dbReference type="PROSITE" id="PS51686">
    <property type="entry name" value="SAM_MT_RSMB_NOP"/>
    <property type="match status" value="1"/>
</dbReference>
<evidence type="ECO:0000256" key="8">
    <source>
        <dbReference type="ARBA" id="ARBA00023242"/>
    </source>
</evidence>
<dbReference type="Gene3D" id="3.40.50.150">
    <property type="entry name" value="Vaccinia Virus protein VP39"/>
    <property type="match status" value="1"/>
</dbReference>
<dbReference type="InterPro" id="IPR011023">
    <property type="entry name" value="Nop2p"/>
</dbReference>
<dbReference type="PRINTS" id="PR02008">
    <property type="entry name" value="RCMTFAMILY"/>
</dbReference>
<accession>A0A9W5TE18</accession>
<dbReference type="FunFam" id="3.30.70.1170:FF:000001">
    <property type="entry name" value="Ribosomal RNA methyltransferase Nop2"/>
    <property type="match status" value="1"/>
</dbReference>
<keyword evidence="6 9" id="KW-0949">S-adenosyl-L-methionine</keyword>
<dbReference type="PANTHER" id="PTHR22807:SF30">
    <property type="entry name" value="28S RRNA (CYTOSINE(4447)-C(5))-METHYLTRANSFERASE-RELATED"/>
    <property type="match status" value="1"/>
</dbReference>
<dbReference type="OrthoDB" id="427002at2759"/>
<dbReference type="InterPro" id="IPR029063">
    <property type="entry name" value="SAM-dependent_MTases_sf"/>
</dbReference>
<dbReference type="Pfam" id="PF01189">
    <property type="entry name" value="Methyltr_RsmB-F"/>
    <property type="match status" value="1"/>
</dbReference>
<feature type="compositionally biased region" description="Basic and acidic residues" evidence="10">
    <location>
        <begin position="431"/>
        <end position="442"/>
    </location>
</feature>
<keyword evidence="7 9" id="KW-0694">RNA-binding</keyword>
<dbReference type="NCBIfam" id="TIGR00446">
    <property type="entry name" value="nop2p"/>
    <property type="match status" value="1"/>
</dbReference>
<dbReference type="CDD" id="cd02440">
    <property type="entry name" value="AdoMet_MTases"/>
    <property type="match status" value="1"/>
</dbReference>
<keyword evidence="13" id="KW-1185">Reference proteome</keyword>
<dbReference type="InterPro" id="IPR001678">
    <property type="entry name" value="MeTrfase_RsmB-F_NOP2_dom"/>
</dbReference>
<name>A0A9W5TE18_BABOV</name>
<evidence type="ECO:0000256" key="5">
    <source>
        <dbReference type="ARBA" id="ARBA00022679"/>
    </source>
</evidence>
<keyword evidence="4 9" id="KW-0489">Methyltransferase</keyword>
<feature type="region of interest" description="Disordered" evidence="10">
    <location>
        <begin position="430"/>
        <end position="477"/>
    </location>
</feature>
<dbReference type="InterPro" id="IPR023267">
    <property type="entry name" value="RCMT"/>
</dbReference>
<feature type="compositionally biased region" description="Basic residues" evidence="10">
    <location>
        <begin position="513"/>
        <end position="524"/>
    </location>
</feature>
<evidence type="ECO:0000256" key="1">
    <source>
        <dbReference type="ARBA" id="ARBA00004604"/>
    </source>
</evidence>
<feature type="binding site" evidence="9">
    <location>
        <position position="249"/>
    </location>
    <ligand>
        <name>S-adenosyl-L-methionine</name>
        <dbReference type="ChEBI" id="CHEBI:59789"/>
    </ligand>
</feature>
<evidence type="ECO:0000256" key="3">
    <source>
        <dbReference type="ARBA" id="ARBA00022517"/>
    </source>
</evidence>
<dbReference type="Proteomes" id="UP001057455">
    <property type="component" value="Unassembled WGS sequence"/>
</dbReference>
<dbReference type="InterPro" id="IPR023273">
    <property type="entry name" value="RCMT_NOP2"/>
</dbReference>
<evidence type="ECO:0000256" key="10">
    <source>
        <dbReference type="SAM" id="MobiDB-lite"/>
    </source>
</evidence>
<feature type="active site" description="Nucleophile" evidence="9">
    <location>
        <position position="350"/>
    </location>
</feature>
<dbReference type="GO" id="GO:0000470">
    <property type="term" value="P:maturation of LSU-rRNA"/>
    <property type="evidence" value="ECO:0007669"/>
    <property type="project" value="TreeGrafter"/>
</dbReference>
<reference evidence="12" key="1">
    <citation type="submission" date="2019-12" db="EMBL/GenBank/DDBJ databases">
        <title>Genome sequence of Babesia ovis.</title>
        <authorList>
            <person name="Yamagishi J."/>
            <person name="Sevinc F."/>
            <person name="Xuan X."/>
        </authorList>
    </citation>
    <scope>NUCLEOTIDE SEQUENCE</scope>
    <source>
        <strain evidence="12">Selcuk</strain>
    </source>
</reference>
<dbReference type="AlphaFoldDB" id="A0A9W5TE18"/>
<dbReference type="EMBL" id="BLIY01000017">
    <property type="protein sequence ID" value="GFE54887.1"/>
    <property type="molecule type" value="Genomic_DNA"/>
</dbReference>
<feature type="domain" description="SAM-dependent MTase RsmB/NOP-type" evidence="11">
    <location>
        <begin position="129"/>
        <end position="421"/>
    </location>
</feature>
<comment type="subcellular location">
    <subcellularLocation>
        <location evidence="1">Nucleus</location>
        <location evidence="1">Nucleolus</location>
    </subcellularLocation>
</comment>
<dbReference type="PRINTS" id="PR02012">
    <property type="entry name" value="RCMTNOP2"/>
</dbReference>
<evidence type="ECO:0000256" key="2">
    <source>
        <dbReference type="ARBA" id="ARBA00007494"/>
    </source>
</evidence>
<evidence type="ECO:0000256" key="7">
    <source>
        <dbReference type="ARBA" id="ARBA00022884"/>
    </source>
</evidence>
<evidence type="ECO:0000256" key="6">
    <source>
        <dbReference type="ARBA" id="ARBA00022691"/>
    </source>
</evidence>
<organism evidence="12 13">
    <name type="scientific">Babesia ovis</name>
    <dbReference type="NCBI Taxonomy" id="5869"/>
    <lineage>
        <taxon>Eukaryota</taxon>
        <taxon>Sar</taxon>
        <taxon>Alveolata</taxon>
        <taxon>Apicomplexa</taxon>
        <taxon>Aconoidasida</taxon>
        <taxon>Piroplasmida</taxon>
        <taxon>Babesiidae</taxon>
        <taxon>Babesia</taxon>
    </lineage>
</organism>
<keyword evidence="8" id="KW-0539">Nucleus</keyword>
<evidence type="ECO:0000313" key="12">
    <source>
        <dbReference type="EMBL" id="GFE54887.1"/>
    </source>
</evidence>
<dbReference type="SUPFAM" id="SSF53335">
    <property type="entry name" value="S-adenosyl-L-methionine-dependent methyltransferases"/>
    <property type="match status" value="1"/>
</dbReference>
<dbReference type="InterPro" id="IPR054728">
    <property type="entry name" value="RsmB-like_ferredoxin"/>
</dbReference>
<feature type="binding site" evidence="9">
    <location>
        <position position="293"/>
    </location>
    <ligand>
        <name>S-adenosyl-L-methionine</name>
        <dbReference type="ChEBI" id="CHEBI:59789"/>
    </ligand>
</feature>
<feature type="binding site" evidence="9">
    <location>
        <begin position="225"/>
        <end position="231"/>
    </location>
    <ligand>
        <name>S-adenosyl-L-methionine</name>
        <dbReference type="ChEBI" id="CHEBI:59789"/>
    </ligand>
</feature>
<comment type="similarity">
    <text evidence="2 9">Belongs to the class I-like SAM-binding methyltransferase superfamily. RsmB/NOP family.</text>
</comment>
<evidence type="ECO:0000259" key="11">
    <source>
        <dbReference type="PROSITE" id="PS51686"/>
    </source>
</evidence>
<sequence>MTNIELFESNNDVDDYSDATVEQDEFDLDASGLEDGVDGDEEDDLADIDSEELHGKVDLTDLVAVKSRIESICGLLSNWSSASKAGVATKKRGAYLRELQDMISAYYGYSDELADYFLKLFSPTEAIQFFEANERPLPMTLRVNTLKTRRKELAAALIARGANVDPVGDWSKEGLVVHSSQVPIGATPEYLAGHYMMQSAASLIPVLALAPKEGKFHCDKVLDVAAAPGGKTTHIAQMMNNGGIIYANDLNKERCTALVANIHRLGITNTIVINYNGLDLKGVLPPLDRILCDAPCSGLGVISKDPSVKVKRTLTDLKQNADLQKRLLLNCIDMLAVNPKKGNCVVYSTCSISVEENEQVIDYALKMRDVKLVPLGVEAGSPALSNFRGRHFHPSVAQHARRFYPHIHNLDGFFVAKLVKISSKVPTLTKRYREPRRNHAEDAESSGLIHNEPSKKEHKNSSKVVKHKVDKTTAASADDSELAAVAVDNTGRSAKHSSKQTPKDKKATTVVSKAHRQSGVKTKHPKEADKHVKVKTIKKEAKGKTKTTKVSHKSSKGSKGSSKRKR</sequence>
<comment type="caution">
    <text evidence="12">The sequence shown here is derived from an EMBL/GenBank/DDBJ whole genome shotgun (WGS) entry which is preliminary data.</text>
</comment>
<dbReference type="InterPro" id="IPR049560">
    <property type="entry name" value="MeTrfase_RsmB-F_NOP2_cat"/>
</dbReference>
<evidence type="ECO:0000256" key="9">
    <source>
        <dbReference type="PROSITE-ProRule" id="PRU01023"/>
    </source>
</evidence>
<dbReference type="GO" id="GO:0003723">
    <property type="term" value="F:RNA binding"/>
    <property type="evidence" value="ECO:0007669"/>
    <property type="project" value="UniProtKB-UniRule"/>
</dbReference>
<dbReference type="PANTHER" id="PTHR22807">
    <property type="entry name" value="NOP2 YEAST -RELATED NOL1/NOP2/FMU SUN DOMAIN-CONTAINING"/>
    <property type="match status" value="1"/>
</dbReference>
<keyword evidence="5 9" id="KW-0808">Transferase</keyword>
<dbReference type="GO" id="GO:0070475">
    <property type="term" value="P:rRNA base methylation"/>
    <property type="evidence" value="ECO:0007669"/>
    <property type="project" value="TreeGrafter"/>
</dbReference>
<protein>
    <submittedName>
        <fullName evidence="12">NOL1 NOP2 sun family protein</fullName>
    </submittedName>
</protein>
<dbReference type="Gene3D" id="3.30.70.1170">
    <property type="entry name" value="Sun protein, domain 3"/>
    <property type="match status" value="1"/>
</dbReference>
<keyword evidence="3" id="KW-0690">Ribosome biogenesis</keyword>
<gene>
    <name evidence="12" type="ORF">BaOVIS_022910</name>
</gene>
<proteinExistence type="inferred from homology"/>
<feature type="compositionally biased region" description="Basic residues" evidence="10">
    <location>
        <begin position="544"/>
        <end position="566"/>
    </location>
</feature>
<evidence type="ECO:0000313" key="13">
    <source>
        <dbReference type="Proteomes" id="UP001057455"/>
    </source>
</evidence>
<comment type="caution">
    <text evidence="9">Lacks conserved residue(s) required for the propagation of feature annotation.</text>
</comment>
<dbReference type="Pfam" id="PF22458">
    <property type="entry name" value="RsmF-B_ferredox"/>
    <property type="match status" value="1"/>
</dbReference>
<evidence type="ECO:0000256" key="4">
    <source>
        <dbReference type="ARBA" id="ARBA00022603"/>
    </source>
</evidence>
<dbReference type="GO" id="GO:0009383">
    <property type="term" value="F:rRNA (cytosine-C5-)-methyltransferase activity"/>
    <property type="evidence" value="ECO:0007669"/>
    <property type="project" value="TreeGrafter"/>
</dbReference>
<feature type="region of interest" description="Disordered" evidence="10">
    <location>
        <begin position="489"/>
        <end position="566"/>
    </location>
</feature>
<dbReference type="GO" id="GO:0005730">
    <property type="term" value="C:nucleolus"/>
    <property type="evidence" value="ECO:0007669"/>
    <property type="project" value="UniProtKB-SubCell"/>
</dbReference>
<feature type="compositionally biased region" description="Basic and acidic residues" evidence="10">
    <location>
        <begin position="525"/>
        <end position="543"/>
    </location>
</feature>